<evidence type="ECO:0000313" key="1">
    <source>
        <dbReference type="EMBL" id="MBB4154895.1"/>
    </source>
</evidence>
<proteinExistence type="predicted"/>
<keyword evidence="2" id="KW-1185">Reference proteome</keyword>
<organism evidence="1 2">
    <name type="scientific">Sphingomonas jinjuensis</name>
    <dbReference type="NCBI Taxonomy" id="535907"/>
    <lineage>
        <taxon>Bacteria</taxon>
        <taxon>Pseudomonadati</taxon>
        <taxon>Pseudomonadota</taxon>
        <taxon>Alphaproteobacteria</taxon>
        <taxon>Sphingomonadales</taxon>
        <taxon>Sphingomonadaceae</taxon>
        <taxon>Sphingomonas</taxon>
    </lineage>
</organism>
<reference evidence="1 2" key="1">
    <citation type="submission" date="2020-08" db="EMBL/GenBank/DDBJ databases">
        <title>Genomic Encyclopedia of Type Strains, Phase IV (KMG-IV): sequencing the most valuable type-strain genomes for metagenomic binning, comparative biology and taxonomic classification.</title>
        <authorList>
            <person name="Goeker M."/>
        </authorList>
    </citation>
    <scope>NUCLEOTIDE SEQUENCE [LARGE SCALE GENOMIC DNA]</scope>
    <source>
        <strain evidence="1 2">YC6723</strain>
    </source>
</reference>
<name>A0A840FNN0_9SPHN</name>
<protein>
    <recommendedName>
        <fullName evidence="3">DUF2793 domain-containing protein</fullName>
    </recommendedName>
</protein>
<evidence type="ECO:0000313" key="2">
    <source>
        <dbReference type="Proteomes" id="UP000529795"/>
    </source>
</evidence>
<accession>A0A840FNN0</accession>
<dbReference type="InterPro" id="IPR021251">
    <property type="entry name" value="DUF2793"/>
</dbReference>
<evidence type="ECO:0008006" key="3">
    <source>
        <dbReference type="Google" id="ProtNLM"/>
    </source>
</evidence>
<dbReference type="AlphaFoldDB" id="A0A840FNN0"/>
<dbReference type="Pfam" id="PF10983">
    <property type="entry name" value="DUF2793"/>
    <property type="match status" value="1"/>
</dbReference>
<dbReference type="RefSeq" id="WP_343051060.1">
    <property type="nucleotide sequence ID" value="NZ_JACIEV010000008.1"/>
</dbReference>
<dbReference type="EMBL" id="JACIEV010000008">
    <property type="protein sequence ID" value="MBB4154895.1"/>
    <property type="molecule type" value="Genomic_DNA"/>
</dbReference>
<comment type="caution">
    <text evidence="1">The sequence shown here is derived from an EMBL/GenBank/DDBJ whole genome shotgun (WGS) entry which is preliminary data.</text>
</comment>
<gene>
    <name evidence="1" type="ORF">GGQ80_002811</name>
</gene>
<dbReference type="Proteomes" id="UP000529795">
    <property type="component" value="Unassembled WGS sequence"/>
</dbReference>
<sequence length="110" mass="11384">MVEALGVDDPPVAPVIGQCWIVGTAPVGAWLGRAKAIAGWTAGGWRFQGPRGGMTALRAVDGALLRYDGAAWRVPPVVTPPSGGAMIDLEARNLLQSLIEILRGAGLARS</sequence>